<dbReference type="EMBL" id="JBBNFP010000042">
    <property type="protein sequence ID" value="MEQ2487341.1"/>
    <property type="molecule type" value="Genomic_DNA"/>
</dbReference>
<dbReference type="PROSITE" id="PS51257">
    <property type="entry name" value="PROKAR_LIPOPROTEIN"/>
    <property type="match status" value="1"/>
</dbReference>
<dbReference type="InterPro" id="IPR015168">
    <property type="entry name" value="SsuA/THI5"/>
</dbReference>
<dbReference type="PANTHER" id="PTHR30024">
    <property type="entry name" value="ALIPHATIC SULFONATES-BINDING PROTEIN-RELATED"/>
    <property type="match status" value="1"/>
</dbReference>
<feature type="domain" description="SsuA/THI5-like" evidence="4">
    <location>
        <begin position="52"/>
        <end position="191"/>
    </location>
</feature>
<gene>
    <name evidence="5" type="ORF">AAAT34_09845</name>
</gene>
<sequence>MKLCLIIALLAVLASCGADVKKQRRLSREQRKALLRADSAALKIATTPTMDCLPLFVAVADSCFKQAGVDVHLRQCNAQIDGDTLIANGYVEGVVSDLVRTERLRRMGTPLQYVAATNASWQLVANRTARVKSVAQLAEKMIAMTRFSATDYLADLAVREAKPKGDVFRIQVNDVQTRLRMLLNNEMDAMLLPEPQATTARLWKNTVLLDTKSKDIRLGVIAFSEKAMKDADRKRQLSLFIKVYNQMCDSINKNGVRHYAPVIAKYMGADEKTINALPNMKYPHASAPRQADLERAK</sequence>
<evidence type="ECO:0000256" key="3">
    <source>
        <dbReference type="ARBA" id="ARBA00022729"/>
    </source>
</evidence>
<evidence type="ECO:0000256" key="2">
    <source>
        <dbReference type="ARBA" id="ARBA00010742"/>
    </source>
</evidence>
<proteinExistence type="inferred from homology"/>
<evidence type="ECO:0000313" key="5">
    <source>
        <dbReference type="EMBL" id="MEQ2487341.1"/>
    </source>
</evidence>
<protein>
    <submittedName>
        <fullName evidence="5">ABC transporter substrate-binding protein</fullName>
    </submittedName>
</protein>
<evidence type="ECO:0000256" key="1">
    <source>
        <dbReference type="ARBA" id="ARBA00004418"/>
    </source>
</evidence>
<evidence type="ECO:0000313" key="6">
    <source>
        <dbReference type="Proteomes" id="UP001487296"/>
    </source>
</evidence>
<name>A0ABV1FSE5_9BACT</name>
<keyword evidence="6" id="KW-1185">Reference proteome</keyword>
<evidence type="ECO:0000259" key="4">
    <source>
        <dbReference type="Pfam" id="PF09084"/>
    </source>
</evidence>
<dbReference type="Pfam" id="PF09084">
    <property type="entry name" value="NMT1"/>
    <property type="match status" value="1"/>
</dbReference>
<dbReference type="Gene3D" id="3.40.190.10">
    <property type="entry name" value="Periplasmic binding protein-like II"/>
    <property type="match status" value="2"/>
</dbReference>
<accession>A0ABV1FSE5</accession>
<dbReference type="PANTHER" id="PTHR30024:SF47">
    <property type="entry name" value="TAURINE-BINDING PERIPLASMIC PROTEIN"/>
    <property type="match status" value="1"/>
</dbReference>
<keyword evidence="3" id="KW-0732">Signal</keyword>
<comment type="subcellular location">
    <subcellularLocation>
        <location evidence="1">Periplasm</location>
    </subcellularLocation>
</comment>
<reference evidence="5 6" key="1">
    <citation type="submission" date="2024-04" db="EMBL/GenBank/DDBJ databases">
        <title>Human intestinal bacterial collection.</title>
        <authorList>
            <person name="Pauvert C."/>
            <person name="Hitch T.C.A."/>
            <person name="Clavel T."/>
        </authorList>
    </citation>
    <scope>NUCLEOTIDE SEQUENCE [LARGE SCALE GENOMIC DNA]</scope>
    <source>
        <strain evidence="5 6">CLA-AA-H145</strain>
    </source>
</reference>
<organism evidence="5 6">
    <name type="scientific">Hallella faecis</name>
    <dbReference type="NCBI Taxonomy" id="2841596"/>
    <lineage>
        <taxon>Bacteria</taxon>
        <taxon>Pseudomonadati</taxon>
        <taxon>Bacteroidota</taxon>
        <taxon>Bacteroidia</taxon>
        <taxon>Bacteroidales</taxon>
        <taxon>Prevotellaceae</taxon>
        <taxon>Hallella</taxon>
    </lineage>
</organism>
<comment type="caution">
    <text evidence="5">The sequence shown here is derived from an EMBL/GenBank/DDBJ whole genome shotgun (WGS) entry which is preliminary data.</text>
</comment>
<dbReference type="SUPFAM" id="SSF53850">
    <property type="entry name" value="Periplasmic binding protein-like II"/>
    <property type="match status" value="1"/>
</dbReference>
<comment type="similarity">
    <text evidence="2">Belongs to the bacterial solute-binding protein SsuA/TauA family.</text>
</comment>
<dbReference type="Proteomes" id="UP001487296">
    <property type="component" value="Unassembled WGS sequence"/>
</dbReference>